<reference evidence="3 4" key="1">
    <citation type="submission" date="2023-04" db="EMBL/GenBank/DDBJ databases">
        <title>YMD61, complete Genome.</title>
        <authorList>
            <person name="Zhang J."/>
        </authorList>
    </citation>
    <scope>NUCLEOTIDE SEQUENCE [LARGE SCALE GENOMIC DNA]</scope>
    <source>
        <strain evidence="3 4">YMD61</strain>
    </source>
</reference>
<keyword evidence="2" id="KW-0812">Transmembrane</keyword>
<keyword evidence="4" id="KW-1185">Reference proteome</keyword>
<dbReference type="EMBL" id="CP124535">
    <property type="protein sequence ID" value="WGV17628.1"/>
    <property type="molecule type" value="Genomic_DNA"/>
</dbReference>
<keyword evidence="2" id="KW-1133">Transmembrane helix</keyword>
<evidence type="ECO:0000313" key="4">
    <source>
        <dbReference type="Proteomes" id="UP001230978"/>
    </source>
</evidence>
<evidence type="ECO:0000313" key="3">
    <source>
        <dbReference type="EMBL" id="WGV17628.1"/>
    </source>
</evidence>
<dbReference type="Proteomes" id="UP001230978">
    <property type="component" value="Chromosome"/>
</dbReference>
<organism evidence="3 4">
    <name type="scientific">Fuscovulum ytuae</name>
    <dbReference type="NCBI Taxonomy" id="3042299"/>
    <lineage>
        <taxon>Bacteria</taxon>
        <taxon>Pseudomonadati</taxon>
        <taxon>Pseudomonadota</taxon>
        <taxon>Alphaproteobacteria</taxon>
        <taxon>Rhodobacterales</taxon>
        <taxon>Paracoccaceae</taxon>
        <taxon>Fuscovulum</taxon>
    </lineage>
</organism>
<feature type="transmembrane region" description="Helical" evidence="2">
    <location>
        <begin position="20"/>
        <end position="44"/>
    </location>
</feature>
<proteinExistence type="predicted"/>
<keyword evidence="2" id="KW-0472">Membrane</keyword>
<sequence>MNLLNIFKNFKNDESGAVTVDWVVLTAAVVGLGLAVSTTVGGAINTQASTISTQIGTAGTSGTSGSTSGGSTSGGSTSGGSTTGG</sequence>
<dbReference type="RefSeq" id="WP_281469072.1">
    <property type="nucleotide sequence ID" value="NZ_CP124535.1"/>
</dbReference>
<name>A0ABY8QAA1_9RHOB</name>
<gene>
    <name evidence="3" type="ORF">QF092_07540</name>
</gene>
<protein>
    <submittedName>
        <fullName evidence="3">Pilus assembly protein</fullName>
    </submittedName>
</protein>
<feature type="compositionally biased region" description="Gly residues" evidence="1">
    <location>
        <begin position="67"/>
        <end position="85"/>
    </location>
</feature>
<accession>A0ABY8QAA1</accession>
<evidence type="ECO:0000256" key="2">
    <source>
        <dbReference type="SAM" id="Phobius"/>
    </source>
</evidence>
<evidence type="ECO:0000256" key="1">
    <source>
        <dbReference type="SAM" id="MobiDB-lite"/>
    </source>
</evidence>
<feature type="region of interest" description="Disordered" evidence="1">
    <location>
        <begin position="55"/>
        <end position="85"/>
    </location>
</feature>
<feature type="compositionally biased region" description="Low complexity" evidence="1">
    <location>
        <begin position="55"/>
        <end position="66"/>
    </location>
</feature>